<dbReference type="GO" id="GO:0042742">
    <property type="term" value="P:defense response to bacterium"/>
    <property type="evidence" value="ECO:0007669"/>
    <property type="project" value="UniProtKB-KW"/>
</dbReference>
<evidence type="ECO:0000256" key="4">
    <source>
        <dbReference type="ARBA" id="ARBA00022940"/>
    </source>
</evidence>
<dbReference type="Pfam" id="PF00711">
    <property type="entry name" value="Defensin_beta"/>
    <property type="match status" value="1"/>
</dbReference>
<accession>A0A8C0FW28</accession>
<keyword evidence="6" id="KW-0732">Signal</keyword>
<dbReference type="OMA" id="RIQCRER"/>
<reference evidence="8" key="2">
    <citation type="submission" date="2025-09" db="UniProtKB">
        <authorList>
            <consortium name="Ensembl"/>
        </authorList>
    </citation>
    <scope>IDENTIFICATION</scope>
</reference>
<comment type="similarity">
    <text evidence="2">Belongs to the beta-defensin family.</text>
</comment>
<evidence type="ECO:0000256" key="3">
    <source>
        <dbReference type="ARBA" id="ARBA00022525"/>
    </source>
</evidence>
<evidence type="ECO:0000259" key="7">
    <source>
        <dbReference type="Pfam" id="PF00711"/>
    </source>
</evidence>
<evidence type="ECO:0000256" key="1">
    <source>
        <dbReference type="ARBA" id="ARBA00004613"/>
    </source>
</evidence>
<dbReference type="Proteomes" id="UP000694404">
    <property type="component" value="Unplaced"/>
</dbReference>
<keyword evidence="5" id="KW-0044">Antibiotic</keyword>
<dbReference type="Gene3D" id="3.10.360.10">
    <property type="entry name" value="Antimicrobial Peptide, Beta-defensin 2, Chain A"/>
    <property type="match status" value="1"/>
</dbReference>
<dbReference type="Ensembl" id="ENSCABT00000000182.1">
    <property type="protein sequence ID" value="ENSCABP00000000163.1"/>
    <property type="gene ID" value="ENSCABG00000000150.1"/>
</dbReference>
<dbReference type="InterPro" id="IPR001855">
    <property type="entry name" value="Defensin_beta-like"/>
</dbReference>
<name>A0A8C0FW28_CHEAB</name>
<keyword evidence="9" id="KW-1185">Reference proteome</keyword>
<sequence>MKILYLLFAVFFLVLQAFSQAQNSSFLCKRLWGTCVLRRCPPNWRFIGRCSSVQVCCVRYVQLSTSSRPGCLQTMVHTSL</sequence>
<keyword evidence="4" id="KW-0211">Defensin</keyword>
<dbReference type="GeneTree" id="ENSGT01030000239164"/>
<feature type="chain" id="PRO_5034494954" description="Beta-defensin-like domain-containing protein" evidence="6">
    <location>
        <begin position="22"/>
        <end position="80"/>
    </location>
</feature>
<evidence type="ECO:0000256" key="5">
    <source>
        <dbReference type="ARBA" id="ARBA00023022"/>
    </source>
</evidence>
<evidence type="ECO:0000313" key="9">
    <source>
        <dbReference type="Proteomes" id="UP000694404"/>
    </source>
</evidence>
<evidence type="ECO:0000256" key="6">
    <source>
        <dbReference type="SAM" id="SignalP"/>
    </source>
</evidence>
<evidence type="ECO:0000313" key="8">
    <source>
        <dbReference type="Ensembl" id="ENSCABP00000000163.1"/>
    </source>
</evidence>
<feature type="domain" description="Beta-defensin-like" evidence="7">
    <location>
        <begin position="26"/>
        <end position="57"/>
    </location>
</feature>
<dbReference type="PANTHER" id="PTHR20515">
    <property type="entry name" value="BETA-DEFENSIN"/>
    <property type="match status" value="1"/>
</dbReference>
<dbReference type="GO" id="GO:0005615">
    <property type="term" value="C:extracellular space"/>
    <property type="evidence" value="ECO:0007669"/>
    <property type="project" value="TreeGrafter"/>
</dbReference>
<dbReference type="GO" id="GO:0060326">
    <property type="term" value="P:cell chemotaxis"/>
    <property type="evidence" value="ECO:0007669"/>
    <property type="project" value="TreeGrafter"/>
</dbReference>
<organism evidence="8 9">
    <name type="scientific">Chelonoidis abingdonii</name>
    <name type="common">Abingdon island giant tortoise</name>
    <name type="synonym">Testudo abingdonii</name>
    <dbReference type="NCBI Taxonomy" id="106734"/>
    <lineage>
        <taxon>Eukaryota</taxon>
        <taxon>Metazoa</taxon>
        <taxon>Chordata</taxon>
        <taxon>Craniata</taxon>
        <taxon>Vertebrata</taxon>
        <taxon>Euteleostomi</taxon>
        <taxon>Archelosauria</taxon>
        <taxon>Testudinata</taxon>
        <taxon>Testudines</taxon>
        <taxon>Cryptodira</taxon>
        <taxon>Durocryptodira</taxon>
        <taxon>Testudinoidea</taxon>
        <taxon>Testudinidae</taxon>
        <taxon>Chelonoidis</taxon>
    </lineage>
</organism>
<protein>
    <recommendedName>
        <fullName evidence="7">Beta-defensin-like domain-containing protein</fullName>
    </recommendedName>
</protein>
<keyword evidence="3" id="KW-0964">Secreted</keyword>
<evidence type="ECO:0000256" key="2">
    <source>
        <dbReference type="ARBA" id="ARBA00007371"/>
    </source>
</evidence>
<comment type="subcellular location">
    <subcellularLocation>
        <location evidence="1">Secreted</location>
    </subcellularLocation>
</comment>
<keyword evidence="4" id="KW-0929">Antimicrobial</keyword>
<dbReference type="GO" id="GO:0031731">
    <property type="term" value="F:CCR6 chemokine receptor binding"/>
    <property type="evidence" value="ECO:0007669"/>
    <property type="project" value="TreeGrafter"/>
</dbReference>
<dbReference type="SUPFAM" id="SSF57392">
    <property type="entry name" value="Defensin-like"/>
    <property type="match status" value="1"/>
</dbReference>
<proteinExistence type="inferred from homology"/>
<reference evidence="8" key="1">
    <citation type="submission" date="2025-08" db="UniProtKB">
        <authorList>
            <consortium name="Ensembl"/>
        </authorList>
    </citation>
    <scope>IDENTIFICATION</scope>
</reference>
<feature type="signal peptide" evidence="6">
    <location>
        <begin position="1"/>
        <end position="21"/>
    </location>
</feature>
<dbReference type="AlphaFoldDB" id="A0A8C0FW28"/>
<dbReference type="GO" id="GO:0042056">
    <property type="term" value="F:chemoattractant activity"/>
    <property type="evidence" value="ECO:0007669"/>
    <property type="project" value="TreeGrafter"/>
</dbReference>
<dbReference type="PANTHER" id="PTHR20515:SF20">
    <property type="entry name" value="GALLINACIN-1-RELATED"/>
    <property type="match status" value="1"/>
</dbReference>